<evidence type="ECO:0000313" key="2">
    <source>
        <dbReference type="EMBL" id="KAJ7744072.1"/>
    </source>
</evidence>
<dbReference type="EMBL" id="JARJLG010000109">
    <property type="protein sequence ID" value="KAJ7744072.1"/>
    <property type="molecule type" value="Genomic_DNA"/>
</dbReference>
<protein>
    <submittedName>
        <fullName evidence="2">Uncharacterized protein</fullName>
    </submittedName>
</protein>
<feature type="region of interest" description="Disordered" evidence="1">
    <location>
        <begin position="1"/>
        <end position="100"/>
    </location>
</feature>
<evidence type="ECO:0000313" key="3">
    <source>
        <dbReference type="Proteomes" id="UP001215280"/>
    </source>
</evidence>
<dbReference type="Proteomes" id="UP001215280">
    <property type="component" value="Unassembled WGS sequence"/>
</dbReference>
<comment type="caution">
    <text evidence="2">The sequence shown here is derived from an EMBL/GenBank/DDBJ whole genome shotgun (WGS) entry which is preliminary data.</text>
</comment>
<evidence type="ECO:0000256" key="1">
    <source>
        <dbReference type="SAM" id="MobiDB-lite"/>
    </source>
</evidence>
<reference evidence="2" key="1">
    <citation type="submission" date="2023-03" db="EMBL/GenBank/DDBJ databases">
        <title>Massive genome expansion in bonnet fungi (Mycena s.s.) driven by repeated elements and novel gene families across ecological guilds.</title>
        <authorList>
            <consortium name="Lawrence Berkeley National Laboratory"/>
            <person name="Harder C.B."/>
            <person name="Miyauchi S."/>
            <person name="Viragh M."/>
            <person name="Kuo A."/>
            <person name="Thoen E."/>
            <person name="Andreopoulos B."/>
            <person name="Lu D."/>
            <person name="Skrede I."/>
            <person name="Drula E."/>
            <person name="Henrissat B."/>
            <person name="Morin E."/>
            <person name="Kohler A."/>
            <person name="Barry K."/>
            <person name="LaButti K."/>
            <person name="Morin E."/>
            <person name="Salamov A."/>
            <person name="Lipzen A."/>
            <person name="Mereny Z."/>
            <person name="Hegedus B."/>
            <person name="Baldrian P."/>
            <person name="Stursova M."/>
            <person name="Weitz H."/>
            <person name="Taylor A."/>
            <person name="Grigoriev I.V."/>
            <person name="Nagy L.G."/>
            <person name="Martin F."/>
            <person name="Kauserud H."/>
        </authorList>
    </citation>
    <scope>NUCLEOTIDE SEQUENCE</scope>
    <source>
        <strain evidence="2">CBHHK188m</strain>
    </source>
</reference>
<accession>A0AAD7IK52</accession>
<sequence>MSSDPRYNPYERQSPHTRRNAVDYSSPVAQPRLHSAPRGANTAPAYSPAAQPRLYSAPRGANTTLAYTRPLPPTTIAPSQTVHQQAPLPSISANAPSNRDSHPYRLLGLFNYRHDNDHPAPSPSECAECRADSYILTCSERFKNPFQVIPDTHYKGLPPEPRVPIFVDFNAIVKGDCSVPLTDILYFRDTMTLPGVKLLRHRPGPLKVSLTIMRDWPARDTVVLSIDDILFGSCRHRDMTRFNVAWWLALHFRAIVEHMPEYALMTQDLRLDLLYSPMGRSGPWWRAMVERHLSCVFRFLV</sequence>
<gene>
    <name evidence="2" type="ORF">DFH07DRAFT_777226</name>
</gene>
<name>A0AAD7IK52_9AGAR</name>
<organism evidence="2 3">
    <name type="scientific">Mycena maculata</name>
    <dbReference type="NCBI Taxonomy" id="230809"/>
    <lineage>
        <taxon>Eukaryota</taxon>
        <taxon>Fungi</taxon>
        <taxon>Dikarya</taxon>
        <taxon>Basidiomycota</taxon>
        <taxon>Agaricomycotina</taxon>
        <taxon>Agaricomycetes</taxon>
        <taxon>Agaricomycetidae</taxon>
        <taxon>Agaricales</taxon>
        <taxon>Marasmiineae</taxon>
        <taxon>Mycenaceae</taxon>
        <taxon>Mycena</taxon>
    </lineage>
</organism>
<dbReference type="AlphaFoldDB" id="A0AAD7IK52"/>
<proteinExistence type="predicted"/>
<keyword evidence="3" id="KW-1185">Reference proteome</keyword>